<protein>
    <submittedName>
        <fullName evidence="2">Uncharacterized protein</fullName>
    </submittedName>
</protein>
<reference evidence="2" key="2">
    <citation type="submission" date="2020-11" db="EMBL/GenBank/DDBJ databases">
        <authorList>
            <person name="McCartney M.A."/>
            <person name="Auch B."/>
            <person name="Kono T."/>
            <person name="Mallez S."/>
            <person name="Becker A."/>
            <person name="Gohl D.M."/>
            <person name="Silverstein K.A.T."/>
            <person name="Koren S."/>
            <person name="Bechman K.B."/>
            <person name="Herman A."/>
            <person name="Abrahante J.E."/>
            <person name="Garbe J."/>
        </authorList>
    </citation>
    <scope>NUCLEOTIDE SEQUENCE</scope>
    <source>
        <strain evidence="2">Duluth1</strain>
        <tissue evidence="2">Whole animal</tissue>
    </source>
</reference>
<accession>A0A9D4BG67</accession>
<evidence type="ECO:0000313" key="2">
    <source>
        <dbReference type="EMBL" id="KAH3701925.1"/>
    </source>
</evidence>
<comment type="caution">
    <text evidence="2">The sequence shown here is derived from an EMBL/GenBank/DDBJ whole genome shotgun (WGS) entry which is preliminary data.</text>
</comment>
<evidence type="ECO:0000313" key="3">
    <source>
        <dbReference type="Proteomes" id="UP000828390"/>
    </source>
</evidence>
<dbReference type="AlphaFoldDB" id="A0A9D4BG67"/>
<gene>
    <name evidence="2" type="ORF">DPMN_076922</name>
</gene>
<evidence type="ECO:0000256" key="1">
    <source>
        <dbReference type="SAM" id="MobiDB-lite"/>
    </source>
</evidence>
<dbReference type="EMBL" id="JAIWYP010000015">
    <property type="protein sequence ID" value="KAH3701925.1"/>
    <property type="molecule type" value="Genomic_DNA"/>
</dbReference>
<dbReference type="Proteomes" id="UP000828390">
    <property type="component" value="Unassembled WGS sequence"/>
</dbReference>
<proteinExistence type="predicted"/>
<name>A0A9D4BG67_DREPO</name>
<feature type="region of interest" description="Disordered" evidence="1">
    <location>
        <begin position="45"/>
        <end position="70"/>
    </location>
</feature>
<sequence>MHQLARGVAEGVAKVAAKRLSGIRTSFPAVRNIIATNHSRRIHRIGQPSATGLRPRKTSGSKGARAYRDV</sequence>
<keyword evidence="3" id="KW-1185">Reference proteome</keyword>
<organism evidence="2 3">
    <name type="scientific">Dreissena polymorpha</name>
    <name type="common">Zebra mussel</name>
    <name type="synonym">Mytilus polymorpha</name>
    <dbReference type="NCBI Taxonomy" id="45954"/>
    <lineage>
        <taxon>Eukaryota</taxon>
        <taxon>Metazoa</taxon>
        <taxon>Spiralia</taxon>
        <taxon>Lophotrochozoa</taxon>
        <taxon>Mollusca</taxon>
        <taxon>Bivalvia</taxon>
        <taxon>Autobranchia</taxon>
        <taxon>Heteroconchia</taxon>
        <taxon>Euheterodonta</taxon>
        <taxon>Imparidentia</taxon>
        <taxon>Neoheterodontei</taxon>
        <taxon>Myida</taxon>
        <taxon>Dreissenoidea</taxon>
        <taxon>Dreissenidae</taxon>
        <taxon>Dreissena</taxon>
    </lineage>
</organism>
<reference evidence="2" key="1">
    <citation type="journal article" date="2019" name="bioRxiv">
        <title>The Genome of the Zebra Mussel, Dreissena polymorpha: A Resource for Invasive Species Research.</title>
        <authorList>
            <person name="McCartney M.A."/>
            <person name="Auch B."/>
            <person name="Kono T."/>
            <person name="Mallez S."/>
            <person name="Zhang Y."/>
            <person name="Obille A."/>
            <person name="Becker A."/>
            <person name="Abrahante J.E."/>
            <person name="Garbe J."/>
            <person name="Badalamenti J.P."/>
            <person name="Herman A."/>
            <person name="Mangelson H."/>
            <person name="Liachko I."/>
            <person name="Sullivan S."/>
            <person name="Sone E.D."/>
            <person name="Koren S."/>
            <person name="Silverstein K.A.T."/>
            <person name="Beckman K.B."/>
            <person name="Gohl D.M."/>
        </authorList>
    </citation>
    <scope>NUCLEOTIDE SEQUENCE</scope>
    <source>
        <strain evidence="2">Duluth1</strain>
        <tissue evidence="2">Whole animal</tissue>
    </source>
</reference>